<organism evidence="1 2">
    <name type="scientific">Amphiprion percula</name>
    <name type="common">Orange clownfish</name>
    <name type="synonym">Lutjanus percula</name>
    <dbReference type="NCBI Taxonomy" id="161767"/>
    <lineage>
        <taxon>Eukaryota</taxon>
        <taxon>Metazoa</taxon>
        <taxon>Chordata</taxon>
        <taxon>Craniata</taxon>
        <taxon>Vertebrata</taxon>
        <taxon>Euteleostomi</taxon>
        <taxon>Actinopterygii</taxon>
        <taxon>Neopterygii</taxon>
        <taxon>Teleostei</taxon>
        <taxon>Neoteleostei</taxon>
        <taxon>Acanthomorphata</taxon>
        <taxon>Ovalentaria</taxon>
        <taxon>Pomacentridae</taxon>
        <taxon>Amphiprion</taxon>
    </lineage>
</organism>
<dbReference type="PANTHER" id="PTHR34034:SF2">
    <property type="entry name" value="PROTEIN FAM180A"/>
    <property type="match status" value="1"/>
</dbReference>
<protein>
    <recommendedName>
        <fullName evidence="3">Family with sequence similarity 180 member A</fullName>
    </recommendedName>
</protein>
<evidence type="ECO:0000313" key="2">
    <source>
        <dbReference type="Proteomes" id="UP000265080"/>
    </source>
</evidence>
<dbReference type="PANTHER" id="PTHR34034">
    <property type="entry name" value="PROTEIN FAM180A-RELATED"/>
    <property type="match status" value="1"/>
</dbReference>
<sequence>YSKCDPANMLPWRMILVTLFYCCIKTGVTRCRNKALFPAASRVKRGATTAVNTTFYSSFEDVHLLFEILMSGVHFEDSGAFSVKDAELASLRKTRNLDVICEDIIPKKLTDILKLISDLSNHICHLDQDDFERTLLTLVYTTQQMVSSTTEHQRDVWAESFVSLYKAIKKDLTQTN</sequence>
<dbReference type="InterPro" id="IPR029170">
    <property type="entry name" value="FAM180"/>
</dbReference>
<dbReference type="Pfam" id="PF15173">
    <property type="entry name" value="FAM180"/>
    <property type="match status" value="1"/>
</dbReference>
<name>A0A3P8RTQ5_AMPPE</name>
<dbReference type="OMA" id="MLPWKML"/>
<proteinExistence type="predicted"/>
<accession>A0A3P8RTQ5</accession>
<reference evidence="1 2" key="1">
    <citation type="submission" date="2018-03" db="EMBL/GenBank/DDBJ databases">
        <title>Finding Nemo's genes: A chromosome-scale reference assembly of the genome of the orange clownfish Amphiprion percula.</title>
        <authorList>
            <person name="Lehmann R."/>
        </authorList>
    </citation>
    <scope>NUCLEOTIDE SEQUENCE</scope>
</reference>
<reference evidence="1" key="3">
    <citation type="submission" date="2025-09" db="UniProtKB">
        <authorList>
            <consortium name="Ensembl"/>
        </authorList>
    </citation>
    <scope>IDENTIFICATION</scope>
</reference>
<evidence type="ECO:0000313" key="1">
    <source>
        <dbReference type="Ensembl" id="ENSAPEP00000002975.1"/>
    </source>
</evidence>
<reference evidence="1" key="2">
    <citation type="submission" date="2025-08" db="UniProtKB">
        <authorList>
            <consortium name="Ensembl"/>
        </authorList>
    </citation>
    <scope>IDENTIFICATION</scope>
</reference>
<dbReference type="GeneTree" id="ENSGT00940000154479"/>
<dbReference type="Proteomes" id="UP000265080">
    <property type="component" value="Chromosome 4"/>
</dbReference>
<evidence type="ECO:0008006" key="3">
    <source>
        <dbReference type="Google" id="ProtNLM"/>
    </source>
</evidence>
<dbReference type="AlphaFoldDB" id="A0A3P8RTQ5"/>
<keyword evidence="2" id="KW-1185">Reference proteome</keyword>
<dbReference type="Ensembl" id="ENSAPET00000003042.1">
    <property type="protein sequence ID" value="ENSAPEP00000002975.1"/>
    <property type="gene ID" value="ENSAPEG00000002137.1"/>
</dbReference>